<name>A0ABQ3X1T3_9ACTN</name>
<keyword evidence="4" id="KW-0028">Amino-acid biosynthesis</keyword>
<keyword evidence="6" id="KW-0057">Aromatic amino acid biosynthesis</keyword>
<keyword evidence="7" id="KW-0456">Lyase</keyword>
<evidence type="ECO:0000313" key="11">
    <source>
        <dbReference type="Proteomes" id="UP000612282"/>
    </source>
</evidence>
<dbReference type="EC" id="4.2.1.20" evidence="3"/>
<dbReference type="InterPro" id="IPR011060">
    <property type="entry name" value="RibuloseP-bd_barrel"/>
</dbReference>
<comment type="similarity">
    <text evidence="9">Belongs to the TrpA family.</text>
</comment>
<gene>
    <name evidence="10" type="primary">trpA_1</name>
    <name evidence="10" type="ORF">Aco03nite_008800</name>
</gene>
<dbReference type="PANTHER" id="PTHR43406">
    <property type="entry name" value="TRYPTOPHAN SYNTHASE, ALPHA CHAIN"/>
    <property type="match status" value="1"/>
</dbReference>
<comment type="catalytic activity">
    <reaction evidence="8">
        <text>(1S,2R)-1-C-(indol-3-yl)glycerol 3-phosphate + L-serine = D-glyceraldehyde 3-phosphate + L-tryptophan + H2O</text>
        <dbReference type="Rhea" id="RHEA:10532"/>
        <dbReference type="ChEBI" id="CHEBI:15377"/>
        <dbReference type="ChEBI" id="CHEBI:33384"/>
        <dbReference type="ChEBI" id="CHEBI:57912"/>
        <dbReference type="ChEBI" id="CHEBI:58866"/>
        <dbReference type="ChEBI" id="CHEBI:59776"/>
        <dbReference type="EC" id="4.2.1.20"/>
    </reaction>
</comment>
<dbReference type="EMBL" id="BOMG01000019">
    <property type="protein sequence ID" value="GID52476.1"/>
    <property type="molecule type" value="Genomic_DNA"/>
</dbReference>
<evidence type="ECO:0000256" key="6">
    <source>
        <dbReference type="ARBA" id="ARBA00023141"/>
    </source>
</evidence>
<comment type="subunit">
    <text evidence="2">Tetramer of two alpha and two beta chains.</text>
</comment>
<keyword evidence="11" id="KW-1185">Reference proteome</keyword>
<dbReference type="RefSeq" id="WP_203793284.1">
    <property type="nucleotide sequence ID" value="NZ_BAAAQE010000097.1"/>
</dbReference>
<evidence type="ECO:0000256" key="1">
    <source>
        <dbReference type="ARBA" id="ARBA00004733"/>
    </source>
</evidence>
<keyword evidence="5" id="KW-0822">Tryptophan biosynthesis</keyword>
<dbReference type="PANTHER" id="PTHR43406:SF1">
    <property type="entry name" value="TRYPTOPHAN SYNTHASE ALPHA CHAIN, CHLOROPLASTIC"/>
    <property type="match status" value="1"/>
</dbReference>
<sequence>MADFFAGGPGLALFLNAGDPPLDVLRDAVLALDEAGLACLELAVPFPGSVTDGPVIRRSAERALRAGVDLDAVLDFVAGIRPRLRTTRIALLADWSHSLKGHPLPDMLDRIAGSGADGVLLHALPPRLRQSYHASARAAGLPVVTTCYHGTSRPEVLAEAAAEATAYVYLVARYGRSGTAPAAGYGDLNVSVAALRTGTRAPIAVGFGVRNSQDVAAVRATGADGVIVGSAGVARVETALAEGRDVVPVLRELVLDLDPLHHRNRSLT</sequence>
<dbReference type="Gene3D" id="3.20.20.70">
    <property type="entry name" value="Aldolase class I"/>
    <property type="match status" value="1"/>
</dbReference>
<evidence type="ECO:0000256" key="4">
    <source>
        <dbReference type="ARBA" id="ARBA00022605"/>
    </source>
</evidence>
<comment type="caution">
    <text evidence="10">The sequence shown here is derived from an EMBL/GenBank/DDBJ whole genome shotgun (WGS) entry which is preliminary data.</text>
</comment>
<dbReference type="Proteomes" id="UP000612282">
    <property type="component" value="Unassembled WGS sequence"/>
</dbReference>
<reference evidence="10 11" key="1">
    <citation type="submission" date="2021-01" db="EMBL/GenBank/DDBJ databases">
        <title>Whole genome shotgun sequence of Actinoplanes couchii NBRC 106145.</title>
        <authorList>
            <person name="Komaki H."/>
            <person name="Tamura T."/>
        </authorList>
    </citation>
    <scope>NUCLEOTIDE SEQUENCE [LARGE SCALE GENOMIC DNA]</scope>
    <source>
        <strain evidence="10 11">NBRC 106145</strain>
    </source>
</reference>
<dbReference type="CDD" id="cd04724">
    <property type="entry name" value="Tryptophan_synthase_alpha"/>
    <property type="match status" value="1"/>
</dbReference>
<evidence type="ECO:0000256" key="3">
    <source>
        <dbReference type="ARBA" id="ARBA00012043"/>
    </source>
</evidence>
<accession>A0ABQ3X1T3</accession>
<dbReference type="InterPro" id="IPR013785">
    <property type="entry name" value="Aldolase_TIM"/>
</dbReference>
<organism evidence="10 11">
    <name type="scientific">Actinoplanes couchii</name>
    <dbReference type="NCBI Taxonomy" id="403638"/>
    <lineage>
        <taxon>Bacteria</taxon>
        <taxon>Bacillati</taxon>
        <taxon>Actinomycetota</taxon>
        <taxon>Actinomycetes</taxon>
        <taxon>Micromonosporales</taxon>
        <taxon>Micromonosporaceae</taxon>
        <taxon>Actinoplanes</taxon>
    </lineage>
</organism>
<dbReference type="NCBIfam" id="TIGR00262">
    <property type="entry name" value="trpA"/>
    <property type="match status" value="1"/>
</dbReference>
<dbReference type="SUPFAM" id="SSF51366">
    <property type="entry name" value="Ribulose-phoshate binding barrel"/>
    <property type="match status" value="1"/>
</dbReference>
<comment type="pathway">
    <text evidence="1">Amino-acid biosynthesis; L-tryptophan biosynthesis; L-tryptophan from chorismate: step 5/5.</text>
</comment>
<proteinExistence type="inferred from homology"/>
<dbReference type="Pfam" id="PF00290">
    <property type="entry name" value="Trp_syntA"/>
    <property type="match status" value="1"/>
</dbReference>
<evidence type="ECO:0000256" key="8">
    <source>
        <dbReference type="ARBA" id="ARBA00049047"/>
    </source>
</evidence>
<protein>
    <recommendedName>
        <fullName evidence="3">tryptophan synthase</fullName>
        <ecNumber evidence="3">4.2.1.20</ecNumber>
    </recommendedName>
</protein>
<evidence type="ECO:0000256" key="7">
    <source>
        <dbReference type="ARBA" id="ARBA00023239"/>
    </source>
</evidence>
<evidence type="ECO:0000313" key="10">
    <source>
        <dbReference type="EMBL" id="GID52476.1"/>
    </source>
</evidence>
<dbReference type="InterPro" id="IPR002028">
    <property type="entry name" value="Trp_synthase_suA"/>
</dbReference>
<evidence type="ECO:0000256" key="2">
    <source>
        <dbReference type="ARBA" id="ARBA00011270"/>
    </source>
</evidence>
<evidence type="ECO:0000256" key="5">
    <source>
        <dbReference type="ARBA" id="ARBA00022822"/>
    </source>
</evidence>
<evidence type="ECO:0000256" key="9">
    <source>
        <dbReference type="RuleBase" id="RU003662"/>
    </source>
</evidence>